<dbReference type="PANTHER" id="PTHR43668">
    <property type="entry name" value="ALLANTOINASE"/>
    <property type="match status" value="1"/>
</dbReference>
<dbReference type="InterPro" id="IPR032466">
    <property type="entry name" value="Metal_Hydrolase"/>
</dbReference>
<gene>
    <name evidence="3" type="ORF">CWS01_05850</name>
</gene>
<dbReference type="GO" id="GO:0004038">
    <property type="term" value="F:allantoinase activity"/>
    <property type="evidence" value="ECO:0007669"/>
    <property type="project" value="TreeGrafter"/>
</dbReference>
<dbReference type="GO" id="GO:0005737">
    <property type="term" value="C:cytoplasm"/>
    <property type="evidence" value="ECO:0007669"/>
    <property type="project" value="TreeGrafter"/>
</dbReference>
<proteinExistence type="inferred from homology"/>
<comment type="similarity">
    <text evidence="1">Belongs to the metallo-dependent hydrolases superfamily. Hydantoinase/dihydropyrimidinase family.</text>
</comment>
<dbReference type="NCBIfam" id="TIGR00857">
    <property type="entry name" value="pyrC_multi"/>
    <property type="match status" value="1"/>
</dbReference>
<accession>A0A2N0Z5J5</accession>
<dbReference type="PANTHER" id="PTHR43668:SF2">
    <property type="entry name" value="ALLANTOINASE"/>
    <property type="match status" value="1"/>
</dbReference>
<dbReference type="Proteomes" id="UP000233375">
    <property type="component" value="Unassembled WGS sequence"/>
</dbReference>
<dbReference type="Gene3D" id="2.30.40.10">
    <property type="entry name" value="Urease, subunit C, domain 1"/>
    <property type="match status" value="1"/>
</dbReference>
<reference evidence="3 4" key="1">
    <citation type="journal article" date="2003" name="Int. J. Syst. Evol. Microbiol.">
        <title>Bacillus nealsonii sp. nov., isolated from a spacecraft-assembly facility, whose spores are gamma-radiation resistant.</title>
        <authorList>
            <person name="Venkateswaran K."/>
            <person name="Kempf M."/>
            <person name="Chen F."/>
            <person name="Satomi M."/>
            <person name="Nicholson W."/>
            <person name="Kern R."/>
        </authorList>
    </citation>
    <scope>NUCLEOTIDE SEQUENCE [LARGE SCALE GENOMIC DNA]</scope>
    <source>
        <strain evidence="3 4">FO-92</strain>
    </source>
</reference>
<dbReference type="SUPFAM" id="SSF51556">
    <property type="entry name" value="Metallo-dependent hydrolases"/>
    <property type="match status" value="1"/>
</dbReference>
<evidence type="ECO:0000259" key="2">
    <source>
        <dbReference type="Pfam" id="PF01979"/>
    </source>
</evidence>
<dbReference type="InterPro" id="IPR011059">
    <property type="entry name" value="Metal-dep_hydrolase_composite"/>
</dbReference>
<dbReference type="AlphaFoldDB" id="A0A2N0Z5J5"/>
<dbReference type="Gene3D" id="3.20.20.140">
    <property type="entry name" value="Metal-dependent hydrolases"/>
    <property type="match status" value="1"/>
</dbReference>
<dbReference type="RefSeq" id="WP_101176246.1">
    <property type="nucleotide sequence ID" value="NZ_PISE01000011.1"/>
</dbReference>
<dbReference type="FunFam" id="3.20.20.140:FF:000174">
    <property type="entry name" value="Dihydropyrimidinase-related protein 2"/>
    <property type="match status" value="1"/>
</dbReference>
<dbReference type="EMBL" id="PISE01000011">
    <property type="protein sequence ID" value="PKG24769.1"/>
    <property type="molecule type" value="Genomic_DNA"/>
</dbReference>
<dbReference type="OrthoDB" id="9765462at2"/>
<comment type="caution">
    <text evidence="3">The sequence shown here is derived from an EMBL/GenBank/DDBJ whole genome shotgun (WGS) entry which is preliminary data.</text>
</comment>
<dbReference type="GO" id="GO:0006145">
    <property type="term" value="P:purine nucleobase catabolic process"/>
    <property type="evidence" value="ECO:0007669"/>
    <property type="project" value="TreeGrafter"/>
</dbReference>
<dbReference type="SUPFAM" id="SSF51338">
    <property type="entry name" value="Composite domain of metallo-dependent hydrolases"/>
    <property type="match status" value="1"/>
</dbReference>
<organism evidence="3 4">
    <name type="scientific">Niallia nealsonii</name>
    <dbReference type="NCBI Taxonomy" id="115979"/>
    <lineage>
        <taxon>Bacteria</taxon>
        <taxon>Bacillati</taxon>
        <taxon>Bacillota</taxon>
        <taxon>Bacilli</taxon>
        <taxon>Bacillales</taxon>
        <taxon>Bacillaceae</taxon>
        <taxon>Niallia</taxon>
    </lineage>
</organism>
<dbReference type="InterPro" id="IPR006680">
    <property type="entry name" value="Amidohydro-rel"/>
</dbReference>
<dbReference type="InterPro" id="IPR050138">
    <property type="entry name" value="DHOase/Allantoinase_Hydrolase"/>
</dbReference>
<dbReference type="Pfam" id="PF01979">
    <property type="entry name" value="Amidohydro_1"/>
    <property type="match status" value="1"/>
</dbReference>
<feature type="domain" description="Amidohydrolase-related" evidence="2">
    <location>
        <begin position="52"/>
        <end position="431"/>
    </location>
</feature>
<evidence type="ECO:0000256" key="1">
    <source>
        <dbReference type="ARBA" id="ARBA00008829"/>
    </source>
</evidence>
<keyword evidence="4" id="KW-1185">Reference proteome</keyword>
<sequence length="461" mass="51417">MEKFEKVVKGNIVLEDRVINGAVGVNNGKIEKIVMDSKTIDGEEVLDFTDKFVFPGIIDVHVHCYSNTEEGFIPTSSAAAAGGVTTFMDMPYDRPAPINNVEIFKEKVERLKEEAIVDIGLWATISKKDGTDQIKPLSEAGAMAFKMSTFETDEFRFPRIPDLEIMEAMEQLRELGIRAAFHAENDEIIYGLIEKYEEEGKVYPAAHMETRPPISETTAVLKLLEFAYFTKSPLHIVHVSHPRTIELIQLYKAQGVNVTLETCYPYLMLDVTALEKYGPKAKNNPPLRLPEEVQGLWEKLSAHHINLISSDHAPWPYQSKEIGNDNIFKATSGMPGLDVMVPLMFDSAVNTKKITPVEFAKLMSTHPAEVFSIPSKGKIKEGYDADFTVIDPTETFIVDETKFHSNAKLSPFDGYEGKGKVAQTIIRGEVVFDGEKIVVEPGFGNFVKGSAYKGEELVVTK</sequence>
<protein>
    <recommendedName>
        <fullName evidence="2">Amidohydrolase-related domain-containing protein</fullName>
    </recommendedName>
</protein>
<evidence type="ECO:0000313" key="4">
    <source>
        <dbReference type="Proteomes" id="UP000233375"/>
    </source>
</evidence>
<evidence type="ECO:0000313" key="3">
    <source>
        <dbReference type="EMBL" id="PKG24769.1"/>
    </source>
</evidence>
<name>A0A2N0Z5J5_9BACI</name>